<name>A0A382NCM2_9ZZZZ</name>
<feature type="domain" description="CARDB" evidence="1">
    <location>
        <begin position="28"/>
        <end position="128"/>
    </location>
</feature>
<protein>
    <recommendedName>
        <fullName evidence="1">CARDB domain-containing protein</fullName>
    </recommendedName>
</protein>
<feature type="non-terminal residue" evidence="2">
    <location>
        <position position="188"/>
    </location>
</feature>
<reference evidence="2" key="1">
    <citation type="submission" date="2018-05" db="EMBL/GenBank/DDBJ databases">
        <authorList>
            <person name="Lanie J.A."/>
            <person name="Ng W.-L."/>
            <person name="Kazmierczak K.M."/>
            <person name="Andrzejewski T.M."/>
            <person name="Davidsen T.M."/>
            <person name="Wayne K.J."/>
            <person name="Tettelin H."/>
            <person name="Glass J.I."/>
            <person name="Rusch D."/>
            <person name="Podicherti R."/>
            <person name="Tsui H.-C.T."/>
            <person name="Winkler M.E."/>
        </authorList>
    </citation>
    <scope>NUCLEOTIDE SEQUENCE</scope>
</reference>
<evidence type="ECO:0000313" key="2">
    <source>
        <dbReference type="EMBL" id="SVC58268.1"/>
    </source>
</evidence>
<dbReference type="Pfam" id="PF07705">
    <property type="entry name" value="CARDB"/>
    <property type="match status" value="1"/>
</dbReference>
<dbReference type="Gene3D" id="2.60.40.10">
    <property type="entry name" value="Immunoglobulins"/>
    <property type="match status" value="1"/>
</dbReference>
<dbReference type="AlphaFoldDB" id="A0A382NCM2"/>
<organism evidence="2">
    <name type="scientific">marine metagenome</name>
    <dbReference type="NCBI Taxonomy" id="408172"/>
    <lineage>
        <taxon>unclassified sequences</taxon>
        <taxon>metagenomes</taxon>
        <taxon>ecological metagenomes</taxon>
    </lineage>
</organism>
<dbReference type="InterPro" id="IPR013783">
    <property type="entry name" value="Ig-like_fold"/>
</dbReference>
<dbReference type="EMBL" id="UINC01099188">
    <property type="protein sequence ID" value="SVC58268.1"/>
    <property type="molecule type" value="Genomic_DNA"/>
</dbReference>
<proteinExistence type="predicted"/>
<dbReference type="InterPro" id="IPR011635">
    <property type="entry name" value="CARDB"/>
</dbReference>
<gene>
    <name evidence="2" type="ORF">METZ01_LOCUS311122</name>
</gene>
<sequence>MSRKLTALLLAILMLPFSAMNVVAVGEPDLWINEISFSDDSPTGGDTVTIIAEVANDGGDSGVVSVTTNVTFYWDNNYIGTDMITIPGDNTADAEMDWETVGGTHTIKVIVDEENAIEESDEDNNEEEEDINVNYPPILFVDDDDSENNGGFSLETDPYYTNSLENISIGYDTIRVGSSEDGPDIDTL</sequence>
<evidence type="ECO:0000259" key="1">
    <source>
        <dbReference type="Pfam" id="PF07705"/>
    </source>
</evidence>
<accession>A0A382NCM2</accession>